<dbReference type="PANTHER" id="PTHR43649">
    <property type="entry name" value="ARABINOSE-BINDING PROTEIN-RELATED"/>
    <property type="match status" value="1"/>
</dbReference>
<dbReference type="InterPro" id="IPR050490">
    <property type="entry name" value="Bact_solute-bd_prot1"/>
</dbReference>
<comment type="caution">
    <text evidence="3">The sequence shown here is derived from an EMBL/GenBank/DDBJ whole genome shotgun (WGS) entry which is preliminary data.</text>
</comment>
<keyword evidence="2" id="KW-0813">Transport</keyword>
<proteinExistence type="inferred from homology"/>
<dbReference type="PANTHER" id="PTHR43649:SF29">
    <property type="entry name" value="OSMOPROTECTIVE COMPOUNDS-BINDING PROTEIN GGTB"/>
    <property type="match status" value="1"/>
</dbReference>
<dbReference type="RefSeq" id="WP_163733704.1">
    <property type="nucleotide sequence ID" value="NZ_JAAGOA010000003.1"/>
</dbReference>
<keyword evidence="4" id="KW-1185">Reference proteome</keyword>
<accession>A0A6L9S3Z9</accession>
<evidence type="ECO:0000256" key="2">
    <source>
        <dbReference type="ARBA" id="ARBA00022448"/>
    </source>
</evidence>
<dbReference type="AlphaFoldDB" id="A0A6L9S3Z9"/>
<dbReference type="PROSITE" id="PS51318">
    <property type="entry name" value="TAT"/>
    <property type="match status" value="1"/>
</dbReference>
<comment type="similarity">
    <text evidence="1">Belongs to the bacterial solute-binding protein 1 family.</text>
</comment>
<evidence type="ECO:0000313" key="3">
    <source>
        <dbReference type="EMBL" id="NED99560.1"/>
    </source>
</evidence>
<dbReference type="InterPro" id="IPR006059">
    <property type="entry name" value="SBP"/>
</dbReference>
<dbReference type="SUPFAM" id="SSF53850">
    <property type="entry name" value="Periplasmic binding protein-like II"/>
    <property type="match status" value="1"/>
</dbReference>
<dbReference type="EMBL" id="JAAGOA010000003">
    <property type="protein sequence ID" value="NED99560.1"/>
    <property type="molecule type" value="Genomic_DNA"/>
</dbReference>
<gene>
    <name evidence="3" type="ORF">G1H10_05210</name>
</gene>
<name>A0A6L9S3Z9_9ACTN</name>
<dbReference type="Pfam" id="PF01547">
    <property type="entry name" value="SBP_bac_1"/>
    <property type="match status" value="1"/>
</dbReference>
<dbReference type="PROSITE" id="PS51257">
    <property type="entry name" value="PROKAR_LIPOPROTEIN"/>
    <property type="match status" value="1"/>
</dbReference>
<dbReference type="InterPro" id="IPR006311">
    <property type="entry name" value="TAT_signal"/>
</dbReference>
<protein>
    <submittedName>
        <fullName evidence="3">Extracellular solute-binding protein</fullName>
    </submittedName>
</protein>
<evidence type="ECO:0000256" key="1">
    <source>
        <dbReference type="ARBA" id="ARBA00008520"/>
    </source>
</evidence>
<sequence length="487" mass="51271">MPQHLTRRTFLSSAALAGAAVTLGACGDDASDDEPSGAGASGGRLTWWDHFLPLENLHTSVFEQFAADGGHAVEYTVYNPAEQGEALQIAFGSEQLPDVFTMAGVAVPPSVLVKQGWFSPLPNAEAIRAALPEGALAPGLHSFGGELYSFPIFTFRQYGTLNWFHRDVAENAGLDPDSPPASWDDLRAAAAAVQDSGAAGILLPVGFPERLQTFVLELAQTAGFPGSQLGGSDGIDLTTGEYAFHHEAIVQAIEFLLSFQQDETLFPGSSSLDAREGRARWASGAAGYFFDGPWNAGVVVGEFADVLEQLDVGPIPTPDGSTPVITRAPTGGAFWVSGQTSNVEDASALLELFVAEDYQKGLAAAMDQPPLDLAAVADSEAHETYKRAVQLFTDQVFLGPSPQVRNAKVSEVQAATTPVEPGLGAIVQGAFTGQVDDLQAALRKLSDESEKVREAAISEAGGGEVSVDDWAFPDWQPGSDYVTAAKS</sequence>
<dbReference type="Gene3D" id="3.40.190.10">
    <property type="entry name" value="Periplasmic binding protein-like II"/>
    <property type="match status" value="1"/>
</dbReference>
<evidence type="ECO:0000313" key="4">
    <source>
        <dbReference type="Proteomes" id="UP000475214"/>
    </source>
</evidence>
<reference evidence="3 4" key="1">
    <citation type="submission" date="2020-02" db="EMBL/GenBank/DDBJ databases">
        <authorList>
            <person name="Li X.-J."/>
            <person name="Han X.-M."/>
        </authorList>
    </citation>
    <scope>NUCLEOTIDE SEQUENCE [LARGE SCALE GENOMIC DNA]</scope>
    <source>
        <strain evidence="3 4">CCTCC AB 2017055</strain>
    </source>
</reference>
<organism evidence="3 4">
    <name type="scientific">Phytoactinopolyspora halotolerans</name>
    <dbReference type="NCBI Taxonomy" id="1981512"/>
    <lineage>
        <taxon>Bacteria</taxon>
        <taxon>Bacillati</taxon>
        <taxon>Actinomycetota</taxon>
        <taxon>Actinomycetes</taxon>
        <taxon>Jiangellales</taxon>
        <taxon>Jiangellaceae</taxon>
        <taxon>Phytoactinopolyspora</taxon>
    </lineage>
</organism>
<dbReference type="Proteomes" id="UP000475214">
    <property type="component" value="Unassembled WGS sequence"/>
</dbReference>